<evidence type="ECO:0000256" key="5">
    <source>
        <dbReference type="ARBA" id="ARBA00023125"/>
    </source>
</evidence>
<dbReference type="GO" id="GO:0003677">
    <property type="term" value="F:DNA binding"/>
    <property type="evidence" value="ECO:0007669"/>
    <property type="project" value="UniProtKB-KW"/>
</dbReference>
<dbReference type="Proteomes" id="UP001632038">
    <property type="component" value="Unassembled WGS sequence"/>
</dbReference>
<dbReference type="Gene3D" id="2.40.50.140">
    <property type="entry name" value="Nucleic acid-binding proteins"/>
    <property type="match status" value="3"/>
</dbReference>
<dbReference type="PANTHER" id="PTHR47165:SF4">
    <property type="entry name" value="OS03G0429900 PROTEIN"/>
    <property type="match status" value="1"/>
</dbReference>
<dbReference type="GO" id="GO:0008270">
    <property type="term" value="F:zinc ion binding"/>
    <property type="evidence" value="ECO:0007669"/>
    <property type="project" value="UniProtKB-KW"/>
</dbReference>
<dbReference type="InterPro" id="IPR013955">
    <property type="entry name" value="Rep_factor-A_C"/>
</dbReference>
<dbReference type="InterPro" id="IPR012340">
    <property type="entry name" value="NA-bd_OB-fold"/>
</dbReference>
<feature type="region of interest" description="Disordered" evidence="6">
    <location>
        <begin position="395"/>
        <end position="433"/>
    </location>
</feature>
<dbReference type="SUPFAM" id="SSF50249">
    <property type="entry name" value="Nucleic acid-binding proteins"/>
    <property type="match status" value="2"/>
</dbReference>
<accession>A0ABD3C153</accession>
<evidence type="ECO:0000256" key="6">
    <source>
        <dbReference type="SAM" id="MobiDB-lite"/>
    </source>
</evidence>
<comment type="caution">
    <text evidence="8">The sequence shown here is derived from an EMBL/GenBank/DDBJ whole genome shotgun (WGS) entry which is preliminary data.</text>
</comment>
<keyword evidence="3" id="KW-0863">Zinc-finger</keyword>
<name>A0ABD3C153_9LAMI</name>
<organism evidence="8 9">
    <name type="scientific">Castilleja foliolosa</name>
    <dbReference type="NCBI Taxonomy" id="1961234"/>
    <lineage>
        <taxon>Eukaryota</taxon>
        <taxon>Viridiplantae</taxon>
        <taxon>Streptophyta</taxon>
        <taxon>Embryophyta</taxon>
        <taxon>Tracheophyta</taxon>
        <taxon>Spermatophyta</taxon>
        <taxon>Magnoliopsida</taxon>
        <taxon>eudicotyledons</taxon>
        <taxon>Gunneridae</taxon>
        <taxon>Pentapetalae</taxon>
        <taxon>asterids</taxon>
        <taxon>lamiids</taxon>
        <taxon>Lamiales</taxon>
        <taxon>Orobanchaceae</taxon>
        <taxon>Pedicularideae</taxon>
        <taxon>Castillejinae</taxon>
        <taxon>Castilleja</taxon>
    </lineage>
</organism>
<dbReference type="EMBL" id="JAVIJP010000060">
    <property type="protein sequence ID" value="KAL3622577.1"/>
    <property type="molecule type" value="Genomic_DNA"/>
</dbReference>
<keyword evidence="5" id="KW-0238">DNA-binding</keyword>
<gene>
    <name evidence="8" type="ORF">CASFOL_033988</name>
</gene>
<sequence length="433" mass="48613">MASQRIRDITQRKKPLTIEIRVLRKWISKGKKEELCYLFVDIHGDAIEATAEVQDIEHFDSVIKLESCYKVDGFICCGPRTYMATVNHPASLVLGQKAKFHPVTNPNIPTLYFNFATYETIKTRIKDAKLLTDYIGRVLKNCMRSTSNGKQLRKTRLQDEMGKELEITLWPEKSHLIGEEVTTGDIVDITSTMVTEYNGLLQLESTYLTTVTVNTDLPQTADHVERLKALPLMQSSGMHDKTVTLLDLKLNSQHNFQGSRNFTCKAFIKQIQEDRSWYYVICSKCSRKLYQQEDDDGALYYVCKNDDDISPDFRYSVNATIADATGSADAIFFNESMQALLNISCKDMVTRHADKACPKALPDLLKSAIGTTKLLHVALKNDGKIVVNNVSEITSTTSNESTSHTQGTSTFTPTTPIPKPATSKRQLEDSPGS</sequence>
<evidence type="ECO:0000256" key="4">
    <source>
        <dbReference type="ARBA" id="ARBA00022833"/>
    </source>
</evidence>
<keyword evidence="9" id="KW-1185">Reference proteome</keyword>
<dbReference type="AlphaFoldDB" id="A0ABD3C153"/>
<dbReference type="PANTHER" id="PTHR47165">
    <property type="entry name" value="OS03G0429900 PROTEIN"/>
    <property type="match status" value="1"/>
</dbReference>
<evidence type="ECO:0000256" key="3">
    <source>
        <dbReference type="ARBA" id="ARBA00022771"/>
    </source>
</evidence>
<dbReference type="Pfam" id="PF08646">
    <property type="entry name" value="Rep_fac-A_C"/>
    <property type="match status" value="1"/>
</dbReference>
<comment type="similarity">
    <text evidence="1">Belongs to the replication factor A protein 1 family.</text>
</comment>
<protein>
    <recommendedName>
        <fullName evidence="7">Replication factor A C-terminal domain-containing protein</fullName>
    </recommendedName>
</protein>
<feature type="domain" description="Replication factor A C-terminal" evidence="7">
    <location>
        <begin position="262"/>
        <end position="381"/>
    </location>
</feature>
<dbReference type="InterPro" id="IPR047192">
    <property type="entry name" value="Euk_RPA1_DBD_C"/>
</dbReference>
<evidence type="ECO:0000259" key="7">
    <source>
        <dbReference type="Pfam" id="PF08646"/>
    </source>
</evidence>
<evidence type="ECO:0000256" key="1">
    <source>
        <dbReference type="ARBA" id="ARBA00005690"/>
    </source>
</evidence>
<evidence type="ECO:0000313" key="9">
    <source>
        <dbReference type="Proteomes" id="UP001632038"/>
    </source>
</evidence>
<feature type="compositionally biased region" description="Low complexity" evidence="6">
    <location>
        <begin position="395"/>
        <end position="414"/>
    </location>
</feature>
<evidence type="ECO:0000313" key="8">
    <source>
        <dbReference type="EMBL" id="KAL3622577.1"/>
    </source>
</evidence>
<keyword evidence="4" id="KW-0862">Zinc</keyword>
<keyword evidence="2" id="KW-0479">Metal-binding</keyword>
<reference evidence="9" key="1">
    <citation type="journal article" date="2024" name="IScience">
        <title>Strigolactones Initiate the Formation of Haustorium-like Structures in Castilleja.</title>
        <authorList>
            <person name="Buerger M."/>
            <person name="Peterson D."/>
            <person name="Chory J."/>
        </authorList>
    </citation>
    <scope>NUCLEOTIDE SEQUENCE [LARGE SCALE GENOMIC DNA]</scope>
</reference>
<evidence type="ECO:0000256" key="2">
    <source>
        <dbReference type="ARBA" id="ARBA00022723"/>
    </source>
</evidence>
<dbReference type="CDD" id="cd04476">
    <property type="entry name" value="RPA1_DBD_C"/>
    <property type="match status" value="1"/>
</dbReference>
<proteinExistence type="inferred from homology"/>